<gene>
    <name evidence="1" type="ORF">Poly30_12140</name>
</gene>
<name>A0A518ENQ7_9BACT</name>
<evidence type="ECO:0000313" key="1">
    <source>
        <dbReference type="EMBL" id="QDV05713.1"/>
    </source>
</evidence>
<dbReference type="RefSeq" id="WP_145195247.1">
    <property type="nucleotide sequence ID" value="NZ_CP036434.1"/>
</dbReference>
<accession>A0A518ENQ7</accession>
<evidence type="ECO:0000313" key="2">
    <source>
        <dbReference type="Proteomes" id="UP000320390"/>
    </source>
</evidence>
<dbReference type="OrthoDB" id="9818235at2"/>
<proteinExistence type="predicted"/>
<sequence>MTELAAKGLRDRSDLREAVDAKLGSGAGISVGEAWAMLSNLERVEWIVGEFWFGIRGHNFHLWIQGHAQGDLDGPRWVAAIGRVVETVDPEIGLLMRWTAERGRAVRAEERGEPMFSIVTPVWEPVLDRAVDILFDLIERWPEELVLEDMEAGDPPQRSIALPTEGACRYPGCAVGFTDRATEECLVVASGPHGAQSAAMYALWKHGAPDDELERFYREVPPGGKGMPEALAAWVDFDGSGSALSTEQLDEFRRALDPIAEILGIESSDGAKLHRVKTSKLDGLTEQLEPYGAIRVVTDQSTNFLISLGRALRMDPVLLLVDSADMQTDEEVTMLLHAIWTGHFVVMGGDAPGARTLLKKIEENRPA</sequence>
<reference evidence="1 2" key="1">
    <citation type="submission" date="2019-02" db="EMBL/GenBank/DDBJ databases">
        <title>Deep-cultivation of Planctomycetes and their phenomic and genomic characterization uncovers novel biology.</title>
        <authorList>
            <person name="Wiegand S."/>
            <person name="Jogler M."/>
            <person name="Boedeker C."/>
            <person name="Pinto D."/>
            <person name="Vollmers J."/>
            <person name="Rivas-Marin E."/>
            <person name="Kohn T."/>
            <person name="Peeters S.H."/>
            <person name="Heuer A."/>
            <person name="Rast P."/>
            <person name="Oberbeckmann S."/>
            <person name="Bunk B."/>
            <person name="Jeske O."/>
            <person name="Meyerdierks A."/>
            <person name="Storesund J.E."/>
            <person name="Kallscheuer N."/>
            <person name="Luecker S."/>
            <person name="Lage O.M."/>
            <person name="Pohl T."/>
            <person name="Merkel B.J."/>
            <person name="Hornburger P."/>
            <person name="Mueller R.-W."/>
            <person name="Bruemmer F."/>
            <person name="Labrenz M."/>
            <person name="Spormann A.M."/>
            <person name="Op den Camp H."/>
            <person name="Overmann J."/>
            <person name="Amann R."/>
            <person name="Jetten M.S.M."/>
            <person name="Mascher T."/>
            <person name="Medema M.H."/>
            <person name="Devos D.P."/>
            <person name="Kaster A.-K."/>
            <person name="Ovreas L."/>
            <person name="Rohde M."/>
            <person name="Galperin M.Y."/>
            <person name="Jogler C."/>
        </authorList>
    </citation>
    <scope>NUCLEOTIDE SEQUENCE [LARGE SCALE GENOMIC DNA]</scope>
    <source>
        <strain evidence="1 2">Poly30</strain>
    </source>
</reference>
<organism evidence="1 2">
    <name type="scientific">Saltatorellus ferox</name>
    <dbReference type="NCBI Taxonomy" id="2528018"/>
    <lineage>
        <taxon>Bacteria</taxon>
        <taxon>Pseudomonadati</taxon>
        <taxon>Planctomycetota</taxon>
        <taxon>Planctomycetia</taxon>
        <taxon>Planctomycetia incertae sedis</taxon>
        <taxon>Saltatorellus</taxon>
    </lineage>
</organism>
<dbReference type="EMBL" id="CP036434">
    <property type="protein sequence ID" value="QDV05713.1"/>
    <property type="molecule type" value="Genomic_DNA"/>
</dbReference>
<protein>
    <submittedName>
        <fullName evidence="1">Uncharacterized protein</fullName>
    </submittedName>
</protein>
<keyword evidence="2" id="KW-1185">Reference proteome</keyword>
<dbReference type="Proteomes" id="UP000320390">
    <property type="component" value="Chromosome"/>
</dbReference>
<dbReference type="AlphaFoldDB" id="A0A518ENQ7"/>